<dbReference type="Pfam" id="PF00059">
    <property type="entry name" value="Lectin_C"/>
    <property type="match status" value="1"/>
</dbReference>
<evidence type="ECO:0000256" key="3">
    <source>
        <dbReference type="SAM" id="MobiDB-lite"/>
    </source>
</evidence>
<feature type="compositionally biased region" description="Basic and acidic residues" evidence="3">
    <location>
        <begin position="189"/>
        <end position="199"/>
    </location>
</feature>
<dbReference type="PANTHER" id="PTHR47606">
    <property type="entry name" value="KILLER CELL LECTIN-LIKE RECEPTOR SUBFAMILY G MEMBER 2"/>
    <property type="match status" value="1"/>
</dbReference>
<dbReference type="PANTHER" id="PTHR47606:SF1">
    <property type="entry name" value="KILLER CELL LECTIN-LIKE RECEPTOR SUBFAMILY G MEMBER 2"/>
    <property type="match status" value="1"/>
</dbReference>
<dbReference type="AlphaFoldDB" id="G1MHS4"/>
<feature type="transmembrane region" description="Helical" evidence="4">
    <location>
        <begin position="263"/>
        <end position="283"/>
    </location>
</feature>
<dbReference type="Gene3D" id="3.10.100.10">
    <property type="entry name" value="Mannose-Binding Protein A, subunit A"/>
    <property type="match status" value="1"/>
</dbReference>
<dbReference type="STRING" id="9646.ENSAMEP00000018909"/>
<feature type="region of interest" description="Disordered" evidence="3">
    <location>
        <begin position="397"/>
        <end position="429"/>
    </location>
</feature>
<dbReference type="eggNOG" id="KOG4297">
    <property type="taxonomic scope" value="Eukaryota"/>
</dbReference>
<dbReference type="Proteomes" id="UP000008912">
    <property type="component" value="Unassembled WGS sequence"/>
</dbReference>
<dbReference type="GeneTree" id="ENSGT00940000162997"/>
<dbReference type="PROSITE" id="PS50041">
    <property type="entry name" value="C_TYPE_LECTIN_2"/>
    <property type="match status" value="1"/>
</dbReference>
<sequence length="429" mass="45784">MEWAQAASGGDQPGVEFPMEPLGSQVAGLEQPQARAEERRLESSESSPSLARAVKEAAGAGQDLSGGKKLPPPRPALLRLPPPSLGYGAFRRQASAGSEPPSPGPVAAEQPRAGVSPGAEPVPGEPQQGTWAPVELQVDVRVKSVGVAGGSRAPSPAPSPRFLTVPVPESPAFSRHALPAHPLLPRTPARPEHGLDAEGRASPADGRSEPPGSPTCLGRCRELELEKKEDAALLHRAETGGDEKLPRAVKFIGLPMYMKSLRWALAVMAVFLAVSAVAIVALASRAGTRCRPCPQGWMWSEERCYYLSAEAQAWEASQAFCSAHQATLPLLSHTQDFLSRYPVTKYSWVGARRGPQGWHWIDGAPLSPQLLPEEEEDQPDLKCGGLEGGKLVALDCASPRPWPSRTRRPRQSRVLPSSSHLSVGTEPEL</sequence>
<dbReference type="InterPro" id="IPR043318">
    <property type="entry name" value="KLRG2"/>
</dbReference>
<evidence type="ECO:0000256" key="2">
    <source>
        <dbReference type="ARBA" id="ARBA00022734"/>
    </source>
</evidence>
<feature type="region of interest" description="Disordered" evidence="3">
    <location>
        <begin position="181"/>
        <end position="218"/>
    </location>
</feature>
<keyword evidence="2" id="KW-0430">Lectin</keyword>
<dbReference type="SMART" id="SM00034">
    <property type="entry name" value="CLECT"/>
    <property type="match status" value="1"/>
</dbReference>
<reference evidence="6" key="2">
    <citation type="submission" date="2025-08" db="UniProtKB">
        <authorList>
            <consortium name="Ensembl"/>
        </authorList>
    </citation>
    <scope>IDENTIFICATION</scope>
</reference>
<dbReference type="SUPFAM" id="SSF56436">
    <property type="entry name" value="C-type lectin-like"/>
    <property type="match status" value="1"/>
</dbReference>
<dbReference type="CDD" id="cd03593">
    <property type="entry name" value="CLECT_NK_receptors_like"/>
    <property type="match status" value="1"/>
</dbReference>
<organism evidence="6 7">
    <name type="scientific">Ailuropoda melanoleuca</name>
    <name type="common">Giant panda</name>
    <dbReference type="NCBI Taxonomy" id="9646"/>
    <lineage>
        <taxon>Eukaryota</taxon>
        <taxon>Metazoa</taxon>
        <taxon>Chordata</taxon>
        <taxon>Craniata</taxon>
        <taxon>Vertebrata</taxon>
        <taxon>Euteleostomi</taxon>
        <taxon>Mammalia</taxon>
        <taxon>Eutheria</taxon>
        <taxon>Laurasiatheria</taxon>
        <taxon>Carnivora</taxon>
        <taxon>Caniformia</taxon>
        <taxon>Ursidae</taxon>
        <taxon>Ailuropoda</taxon>
    </lineage>
</organism>
<evidence type="ECO:0000256" key="1">
    <source>
        <dbReference type="ARBA" id="ARBA00004167"/>
    </source>
</evidence>
<name>G1MHS4_AILME</name>
<dbReference type="InterPro" id="IPR016187">
    <property type="entry name" value="CTDL_fold"/>
</dbReference>
<dbReference type="InParanoid" id="G1MHS4"/>
<dbReference type="InterPro" id="IPR033992">
    <property type="entry name" value="NKR-like_CTLD"/>
</dbReference>
<dbReference type="InterPro" id="IPR016186">
    <property type="entry name" value="C-type_lectin-like/link_sf"/>
</dbReference>
<dbReference type="Ensembl" id="ENSAMET00000019666.2">
    <property type="protein sequence ID" value="ENSAMEP00000018909.2"/>
    <property type="gene ID" value="ENSAMEG00000017901.2"/>
</dbReference>
<reference evidence="6 7" key="1">
    <citation type="journal article" date="2010" name="Nature">
        <title>The sequence and de novo assembly of the giant panda genome.</title>
        <authorList>
            <person name="Li R."/>
            <person name="Fan W."/>
            <person name="Tian G."/>
            <person name="Zhu H."/>
            <person name="He L."/>
            <person name="Cai J."/>
            <person name="Huang Q."/>
            <person name="Cai Q."/>
            <person name="Li B."/>
            <person name="Bai Y."/>
            <person name="Zhang Z."/>
            <person name="Zhang Y."/>
            <person name="Wang W."/>
            <person name="Li J."/>
            <person name="Wei F."/>
            <person name="Li H."/>
            <person name="Jian M."/>
            <person name="Li J."/>
            <person name="Zhang Z."/>
            <person name="Nielsen R."/>
            <person name="Li D."/>
            <person name="Gu W."/>
            <person name="Yang Z."/>
            <person name="Xuan Z."/>
            <person name="Ryder O.A."/>
            <person name="Leung F.C."/>
            <person name="Zhou Y."/>
            <person name="Cao J."/>
            <person name="Sun X."/>
            <person name="Fu Y."/>
            <person name="Fang X."/>
            <person name="Guo X."/>
            <person name="Wang B."/>
            <person name="Hou R."/>
            <person name="Shen F."/>
            <person name="Mu B."/>
            <person name="Ni P."/>
            <person name="Lin R."/>
            <person name="Qian W."/>
            <person name="Wang G."/>
            <person name="Yu C."/>
            <person name="Nie W."/>
            <person name="Wang J."/>
            <person name="Wu Z."/>
            <person name="Liang H."/>
            <person name="Min J."/>
            <person name="Wu Q."/>
            <person name="Cheng S."/>
            <person name="Ruan J."/>
            <person name="Wang M."/>
            <person name="Shi Z."/>
            <person name="Wen M."/>
            <person name="Liu B."/>
            <person name="Ren X."/>
            <person name="Zheng H."/>
            <person name="Dong D."/>
            <person name="Cook K."/>
            <person name="Shan G."/>
            <person name="Zhang H."/>
            <person name="Kosiol C."/>
            <person name="Xie X."/>
            <person name="Lu Z."/>
            <person name="Zheng H."/>
            <person name="Li Y."/>
            <person name="Steiner C.C."/>
            <person name="Lam T.T."/>
            <person name="Lin S."/>
            <person name="Zhang Q."/>
            <person name="Li G."/>
            <person name="Tian J."/>
            <person name="Gong T."/>
            <person name="Liu H."/>
            <person name="Zhang D."/>
            <person name="Fang L."/>
            <person name="Ye C."/>
            <person name="Zhang J."/>
            <person name="Hu W."/>
            <person name="Xu A."/>
            <person name="Ren Y."/>
            <person name="Zhang G."/>
            <person name="Bruford M.W."/>
            <person name="Li Q."/>
            <person name="Ma L."/>
            <person name="Guo Y."/>
            <person name="An N."/>
            <person name="Hu Y."/>
            <person name="Zheng Y."/>
            <person name="Shi Y."/>
            <person name="Li Z."/>
            <person name="Liu Q."/>
            <person name="Chen Y."/>
            <person name="Zhao J."/>
            <person name="Qu N."/>
            <person name="Zhao S."/>
            <person name="Tian F."/>
            <person name="Wang X."/>
            <person name="Wang H."/>
            <person name="Xu L."/>
            <person name="Liu X."/>
            <person name="Vinar T."/>
            <person name="Wang Y."/>
            <person name="Lam T.W."/>
            <person name="Yiu S.M."/>
            <person name="Liu S."/>
            <person name="Zhang H."/>
            <person name="Li D."/>
            <person name="Huang Y."/>
            <person name="Wang X."/>
            <person name="Yang G."/>
            <person name="Jiang Z."/>
            <person name="Wang J."/>
            <person name="Qin N."/>
            <person name="Li L."/>
            <person name="Li J."/>
            <person name="Bolund L."/>
            <person name="Kristiansen K."/>
            <person name="Wong G.K."/>
            <person name="Olson M."/>
            <person name="Zhang X."/>
            <person name="Li S."/>
            <person name="Yang H."/>
            <person name="Wang J."/>
            <person name="Wang J."/>
        </authorList>
    </citation>
    <scope>NUCLEOTIDE SEQUENCE [LARGE SCALE GENOMIC DNA]</scope>
</reference>
<evidence type="ECO:0000256" key="4">
    <source>
        <dbReference type="SAM" id="Phobius"/>
    </source>
</evidence>
<feature type="region of interest" description="Disordered" evidence="3">
    <location>
        <begin position="1"/>
        <end position="132"/>
    </location>
</feature>
<feature type="compositionally biased region" description="Pro residues" evidence="3">
    <location>
        <begin position="70"/>
        <end position="84"/>
    </location>
</feature>
<proteinExistence type="predicted"/>
<evidence type="ECO:0000259" key="5">
    <source>
        <dbReference type="PROSITE" id="PS50041"/>
    </source>
</evidence>
<comment type="subcellular location">
    <subcellularLocation>
        <location evidence="1">Membrane</location>
        <topology evidence="1">Single-pass membrane protein</topology>
    </subcellularLocation>
</comment>
<keyword evidence="4" id="KW-0472">Membrane</keyword>
<protein>
    <submittedName>
        <fullName evidence="6">Killer cell lectin like receptor G2</fullName>
    </submittedName>
</protein>
<evidence type="ECO:0000313" key="7">
    <source>
        <dbReference type="Proteomes" id="UP000008912"/>
    </source>
</evidence>
<dbReference type="GO" id="GO:0016020">
    <property type="term" value="C:membrane"/>
    <property type="evidence" value="ECO:0007669"/>
    <property type="project" value="UniProtKB-SubCell"/>
</dbReference>
<dbReference type="GO" id="GO:0030246">
    <property type="term" value="F:carbohydrate binding"/>
    <property type="evidence" value="ECO:0007669"/>
    <property type="project" value="UniProtKB-KW"/>
</dbReference>
<feature type="compositionally biased region" description="Low complexity" evidence="3">
    <location>
        <begin position="94"/>
        <end position="109"/>
    </location>
</feature>
<gene>
    <name evidence="6" type="primary">KLRG2</name>
</gene>
<dbReference type="InterPro" id="IPR001304">
    <property type="entry name" value="C-type_lectin-like"/>
</dbReference>
<reference evidence="6" key="3">
    <citation type="submission" date="2025-09" db="UniProtKB">
        <authorList>
            <consortium name="Ensembl"/>
        </authorList>
    </citation>
    <scope>IDENTIFICATION</scope>
</reference>
<keyword evidence="4" id="KW-0812">Transmembrane</keyword>
<evidence type="ECO:0000313" key="6">
    <source>
        <dbReference type="Ensembl" id="ENSAMEP00000018909.2"/>
    </source>
</evidence>
<keyword evidence="4" id="KW-1133">Transmembrane helix</keyword>
<feature type="domain" description="C-type lectin" evidence="5">
    <location>
        <begin position="300"/>
        <end position="405"/>
    </location>
</feature>
<keyword evidence="7" id="KW-1185">Reference proteome</keyword>
<accession>G1MHS4</accession>